<dbReference type="CDD" id="cd00082">
    <property type="entry name" value="HisKA"/>
    <property type="match status" value="1"/>
</dbReference>
<evidence type="ECO:0000259" key="3">
    <source>
        <dbReference type="Pfam" id="PF00512"/>
    </source>
</evidence>
<dbReference type="GO" id="GO:0000155">
    <property type="term" value="F:phosphorelay sensor kinase activity"/>
    <property type="evidence" value="ECO:0007669"/>
    <property type="project" value="InterPro"/>
</dbReference>
<dbReference type="EC" id="2.7.13.3" evidence="2"/>
<dbReference type="OrthoDB" id="9763461at2"/>
<evidence type="ECO:0000313" key="4">
    <source>
        <dbReference type="EMBL" id="ATS18302.1"/>
    </source>
</evidence>
<feature type="domain" description="Signal transduction histidine kinase dimerisation/phosphoacceptor" evidence="3">
    <location>
        <begin position="64"/>
        <end position="109"/>
    </location>
</feature>
<keyword evidence="5" id="KW-1185">Reference proteome</keyword>
<dbReference type="InterPro" id="IPR003661">
    <property type="entry name" value="HisK_dim/P_dom"/>
</dbReference>
<dbReference type="Gene3D" id="1.10.287.130">
    <property type="match status" value="1"/>
</dbReference>
<dbReference type="Pfam" id="PF00512">
    <property type="entry name" value="HisKA"/>
    <property type="match status" value="1"/>
</dbReference>
<dbReference type="SUPFAM" id="SSF47384">
    <property type="entry name" value="Homodimeric domain of signal transducing histidine kinase"/>
    <property type="match status" value="1"/>
</dbReference>
<name>A0A2D2Q1A0_PARLV</name>
<reference evidence="5" key="2">
    <citation type="journal article" date="2022" name="Front. Microbiol.">
        <title>Comparative Genomic Analysis Revealed Distinct Molecular Components and Organization of CO2-Concentrating Mechanism in Thermophilic Cyanobacteria.</title>
        <authorList>
            <person name="Tang J."/>
            <person name="Zhou H."/>
            <person name="Yao D."/>
            <person name="Riaz S."/>
            <person name="You D."/>
            <person name="Klepacz-Smolka A."/>
            <person name="Daroch M."/>
        </authorList>
    </citation>
    <scope>NUCLEOTIDE SEQUENCE [LARGE SCALE GENOMIC DNA]</scope>
    <source>
        <strain evidence="5">PCC 6715</strain>
    </source>
</reference>
<evidence type="ECO:0000313" key="5">
    <source>
        <dbReference type="Proteomes" id="UP000231057"/>
    </source>
</evidence>
<dbReference type="AlphaFoldDB" id="A0A2D2Q1A0"/>
<evidence type="ECO:0000256" key="2">
    <source>
        <dbReference type="ARBA" id="ARBA00012438"/>
    </source>
</evidence>
<sequence length="113" mass="12599">MQLFSTHAELVVQAQQLGAIAQELSATSLQWTAQEAALIHKIQAASDRLNDQLAHPLIDDLSRYRHDLRTPLTVILGYCELMLSRAPQPIPQLSAVYQQGQVVLRAINQWSGE</sequence>
<dbReference type="RefSeq" id="WP_099798645.1">
    <property type="nucleotide sequence ID" value="NZ_CP018092.1"/>
</dbReference>
<dbReference type="KEGG" id="slw:BRW62_05510"/>
<evidence type="ECO:0000256" key="1">
    <source>
        <dbReference type="ARBA" id="ARBA00000085"/>
    </source>
</evidence>
<dbReference type="InterPro" id="IPR036097">
    <property type="entry name" value="HisK_dim/P_sf"/>
</dbReference>
<protein>
    <recommendedName>
        <fullName evidence="2">histidine kinase</fullName>
        <ecNumber evidence="2">2.7.13.3</ecNumber>
    </recommendedName>
</protein>
<dbReference type="Proteomes" id="UP000231057">
    <property type="component" value="Chromosome"/>
</dbReference>
<gene>
    <name evidence="4" type="ORF">BRW62_05510</name>
</gene>
<accession>A0A2D2Q1A0</accession>
<comment type="catalytic activity">
    <reaction evidence="1">
        <text>ATP + protein L-histidine = ADP + protein N-phospho-L-histidine.</text>
        <dbReference type="EC" id="2.7.13.3"/>
    </reaction>
</comment>
<dbReference type="EMBL" id="CP018092">
    <property type="protein sequence ID" value="ATS18302.1"/>
    <property type="molecule type" value="Genomic_DNA"/>
</dbReference>
<proteinExistence type="predicted"/>
<reference evidence="4 5" key="1">
    <citation type="submission" date="2016-11" db="EMBL/GenBank/DDBJ databases">
        <title>Complete genome sequence of thermophilic cyanobacteria strain Synechococcus sp. PCC6715.</title>
        <authorList>
            <person name="Tang J."/>
            <person name="Daroch M."/>
            <person name="Liang Y."/>
            <person name="Jiang D."/>
            <person name="Shah M."/>
        </authorList>
    </citation>
    <scope>NUCLEOTIDE SEQUENCE [LARGE SCALE GENOMIC DNA]</scope>
    <source>
        <strain evidence="4 5">PCC 6715</strain>
    </source>
</reference>
<organism evidence="4 5">
    <name type="scientific">Parathermosynechococcus lividus PCC 6715</name>
    <dbReference type="NCBI Taxonomy" id="1917166"/>
    <lineage>
        <taxon>Bacteria</taxon>
        <taxon>Bacillati</taxon>
        <taxon>Cyanobacteriota</taxon>
        <taxon>Cyanophyceae</taxon>
        <taxon>Acaryochloridales</taxon>
        <taxon>Thermosynechococcaceae</taxon>
        <taxon>Parathermosynechococcus</taxon>
    </lineage>
</organism>